<dbReference type="Gene3D" id="1.20.1250.20">
    <property type="entry name" value="MFS general substrate transporter like domains"/>
    <property type="match status" value="2"/>
</dbReference>
<dbReference type="PANTHER" id="PTHR23508">
    <property type="entry name" value="CARBOXYLIC ACID TRANSPORTER PROTEIN HOMOLOG"/>
    <property type="match status" value="1"/>
</dbReference>
<feature type="transmembrane region" description="Helical" evidence="5">
    <location>
        <begin position="159"/>
        <end position="177"/>
    </location>
</feature>
<evidence type="ECO:0000313" key="8">
    <source>
        <dbReference type="Proteomes" id="UP000774326"/>
    </source>
</evidence>
<evidence type="ECO:0000256" key="4">
    <source>
        <dbReference type="ARBA" id="ARBA00023136"/>
    </source>
</evidence>
<feature type="transmembrane region" description="Helical" evidence="5">
    <location>
        <begin position="440"/>
        <end position="460"/>
    </location>
</feature>
<dbReference type="InterPro" id="IPR005828">
    <property type="entry name" value="MFS_sugar_transport-like"/>
</dbReference>
<reference evidence="7" key="2">
    <citation type="submission" date="2021-01" db="EMBL/GenBank/DDBJ databases">
        <authorList>
            <person name="Schikora-Tamarit M.A."/>
        </authorList>
    </citation>
    <scope>NUCLEOTIDE SEQUENCE</scope>
    <source>
        <strain evidence="7">CBS2887</strain>
    </source>
</reference>
<feature type="transmembrane region" description="Helical" evidence="5">
    <location>
        <begin position="383"/>
        <end position="402"/>
    </location>
</feature>
<evidence type="ECO:0000256" key="5">
    <source>
        <dbReference type="SAM" id="Phobius"/>
    </source>
</evidence>
<dbReference type="InterPro" id="IPR036259">
    <property type="entry name" value="MFS_trans_sf"/>
</dbReference>
<keyword evidence="8" id="KW-1185">Reference proteome</keyword>
<dbReference type="InterPro" id="IPR005829">
    <property type="entry name" value="Sugar_transporter_CS"/>
</dbReference>
<dbReference type="Pfam" id="PF00083">
    <property type="entry name" value="Sugar_tr"/>
    <property type="match status" value="1"/>
</dbReference>
<evidence type="ECO:0000256" key="2">
    <source>
        <dbReference type="ARBA" id="ARBA00022692"/>
    </source>
</evidence>
<comment type="subcellular location">
    <subcellularLocation>
        <location evidence="1">Membrane</location>
        <topology evidence="1">Multi-pass membrane protein</topology>
    </subcellularLocation>
</comment>
<feature type="transmembrane region" description="Helical" evidence="5">
    <location>
        <begin position="480"/>
        <end position="503"/>
    </location>
</feature>
<feature type="transmembrane region" description="Helical" evidence="5">
    <location>
        <begin position="408"/>
        <end position="428"/>
    </location>
</feature>
<accession>A0A9P8Q022</accession>
<organism evidence="7 8">
    <name type="scientific">Wickerhamomyces pijperi</name>
    <name type="common">Yeast</name>
    <name type="synonym">Pichia pijperi</name>
    <dbReference type="NCBI Taxonomy" id="599730"/>
    <lineage>
        <taxon>Eukaryota</taxon>
        <taxon>Fungi</taxon>
        <taxon>Dikarya</taxon>
        <taxon>Ascomycota</taxon>
        <taxon>Saccharomycotina</taxon>
        <taxon>Saccharomycetes</taxon>
        <taxon>Phaffomycetales</taxon>
        <taxon>Wickerhamomycetaceae</taxon>
        <taxon>Wickerhamomyces</taxon>
    </lineage>
</organism>
<dbReference type="PANTHER" id="PTHR23508:SF10">
    <property type="entry name" value="CARBOXYLIC ACID TRANSPORTER PROTEIN HOMOLOG"/>
    <property type="match status" value="1"/>
</dbReference>
<feature type="transmembrane region" description="Helical" evidence="5">
    <location>
        <begin position="132"/>
        <end position="152"/>
    </location>
</feature>
<evidence type="ECO:0000256" key="1">
    <source>
        <dbReference type="ARBA" id="ARBA00004141"/>
    </source>
</evidence>
<dbReference type="SUPFAM" id="SSF103473">
    <property type="entry name" value="MFS general substrate transporter"/>
    <property type="match status" value="1"/>
</dbReference>
<feature type="transmembrane region" description="Helical" evidence="5">
    <location>
        <begin position="315"/>
        <end position="334"/>
    </location>
</feature>
<feature type="transmembrane region" description="Helical" evidence="5">
    <location>
        <begin position="251"/>
        <end position="269"/>
    </location>
</feature>
<dbReference type="GO" id="GO:0035879">
    <property type="term" value="P:plasma membrane lactate transport"/>
    <property type="evidence" value="ECO:0007669"/>
    <property type="project" value="TreeGrafter"/>
</dbReference>
<keyword evidence="4 5" id="KW-0472">Membrane</keyword>
<name>A0A9P8Q022_WICPI</name>
<dbReference type="GO" id="GO:0005886">
    <property type="term" value="C:plasma membrane"/>
    <property type="evidence" value="ECO:0007669"/>
    <property type="project" value="TreeGrafter"/>
</dbReference>
<proteinExistence type="predicted"/>
<dbReference type="AlphaFoldDB" id="A0A9P8Q022"/>
<sequence>MSVPMEINDSENILIEKEIYSHNENSTSKDVEAHHDVHAHGVVIEDSVPELSLSNISHYFMNRIPTLLQFHSTSLKSLNPFPHLKDMSASNWNYFFMGWLAWFSASFAFFLTAVAGTQVAASLNVSTATVTWGLSAVLMLRSAGAVIFGVWTDNYSRKWPFIFCAFMFLSLQIGTGFCTNFHQFLAVRALSGVAMGGTYGTASACSLDDVPLKARSFVSGLFFTAYPFGMIFAAIFWRAFGTLQHKSWQSLFWFSSVFPSILIVWRLCFPETKHFERHLKALELIKQDAIEDGTYVKPTFAHKCKKFGHICEKNWLMFIYLILLLTFGNYITHASQDLYPIMLRKQLNLSENKLTVIIVITNIGGVLGALFVGIIMEVIGRRNALLLSAVIAGCLAYPAYMIQSEGALIAGGFFLFFGVFGVWGAMPIHLSELSPPEARALVAGLAYQLGNLASAASSTIETNLANQWPLYNADGSVFSYNYAKVMTVLTGAVCIYGVCMILLGPERFHRNLSSPIMNKYIQRVIQIENDEEKKDTGHLA</sequence>
<dbReference type="PROSITE" id="PS50850">
    <property type="entry name" value="MFS"/>
    <property type="match status" value="1"/>
</dbReference>
<evidence type="ECO:0000256" key="3">
    <source>
        <dbReference type="ARBA" id="ARBA00022989"/>
    </source>
</evidence>
<dbReference type="Proteomes" id="UP000774326">
    <property type="component" value="Unassembled WGS sequence"/>
</dbReference>
<feature type="transmembrane region" description="Helical" evidence="5">
    <location>
        <begin position="354"/>
        <end position="376"/>
    </location>
</feature>
<dbReference type="GO" id="GO:0015355">
    <property type="term" value="F:secondary active monocarboxylate transmembrane transporter activity"/>
    <property type="evidence" value="ECO:0007669"/>
    <property type="project" value="TreeGrafter"/>
</dbReference>
<feature type="transmembrane region" description="Helical" evidence="5">
    <location>
        <begin position="183"/>
        <end position="205"/>
    </location>
</feature>
<evidence type="ECO:0000313" key="7">
    <source>
        <dbReference type="EMBL" id="KAH3681352.1"/>
    </source>
</evidence>
<gene>
    <name evidence="7" type="ORF">WICPIJ_007705</name>
</gene>
<dbReference type="CDD" id="cd17316">
    <property type="entry name" value="MFS_SV2_like"/>
    <property type="match status" value="1"/>
</dbReference>
<comment type="caution">
    <text evidence="7">The sequence shown here is derived from an EMBL/GenBank/DDBJ whole genome shotgun (WGS) entry which is preliminary data.</text>
</comment>
<feature type="transmembrane region" description="Helical" evidence="5">
    <location>
        <begin position="217"/>
        <end position="239"/>
    </location>
</feature>
<dbReference type="PROSITE" id="PS00216">
    <property type="entry name" value="SUGAR_TRANSPORT_1"/>
    <property type="match status" value="1"/>
</dbReference>
<evidence type="ECO:0000259" key="6">
    <source>
        <dbReference type="PROSITE" id="PS50850"/>
    </source>
</evidence>
<dbReference type="InterPro" id="IPR020846">
    <property type="entry name" value="MFS_dom"/>
</dbReference>
<reference evidence="7" key="1">
    <citation type="journal article" date="2021" name="Open Biol.">
        <title>Shared evolutionary footprints suggest mitochondrial oxidative damage underlies multiple complex I losses in fungi.</title>
        <authorList>
            <person name="Schikora-Tamarit M.A."/>
            <person name="Marcet-Houben M."/>
            <person name="Nosek J."/>
            <person name="Gabaldon T."/>
        </authorList>
    </citation>
    <scope>NUCLEOTIDE SEQUENCE</scope>
    <source>
        <strain evidence="7">CBS2887</strain>
    </source>
</reference>
<keyword evidence="3 5" id="KW-1133">Transmembrane helix</keyword>
<dbReference type="OrthoDB" id="5296287at2759"/>
<feature type="transmembrane region" description="Helical" evidence="5">
    <location>
        <begin position="94"/>
        <end position="120"/>
    </location>
</feature>
<protein>
    <recommendedName>
        <fullName evidence="6">Major facilitator superfamily (MFS) profile domain-containing protein</fullName>
    </recommendedName>
</protein>
<feature type="domain" description="Major facilitator superfamily (MFS) profile" evidence="6">
    <location>
        <begin position="94"/>
        <end position="508"/>
    </location>
</feature>
<dbReference type="EMBL" id="JAEUBG010004464">
    <property type="protein sequence ID" value="KAH3681352.1"/>
    <property type="molecule type" value="Genomic_DNA"/>
</dbReference>
<keyword evidence="2 5" id="KW-0812">Transmembrane</keyword>